<reference evidence="3" key="1">
    <citation type="submission" date="2023-06" db="EMBL/GenBank/DDBJ databases">
        <title>Genome-scale phylogeny and comparative genomics of the fungal order Sordariales.</title>
        <authorList>
            <consortium name="Lawrence Berkeley National Laboratory"/>
            <person name="Hensen N."/>
            <person name="Bonometti L."/>
            <person name="Westerberg I."/>
            <person name="Brannstrom I.O."/>
            <person name="Guillou S."/>
            <person name="Cros-Aarteil S."/>
            <person name="Calhoun S."/>
            <person name="Haridas S."/>
            <person name="Kuo A."/>
            <person name="Mondo S."/>
            <person name="Pangilinan J."/>
            <person name="Riley R."/>
            <person name="LaButti K."/>
            <person name="Andreopoulos B."/>
            <person name="Lipzen A."/>
            <person name="Chen C."/>
            <person name="Yanf M."/>
            <person name="Daum C."/>
            <person name="Ng V."/>
            <person name="Clum A."/>
            <person name="Steindorff A."/>
            <person name="Ohm R."/>
            <person name="Martin F."/>
            <person name="Silar P."/>
            <person name="Natvig D."/>
            <person name="Lalanne C."/>
            <person name="Gautier V."/>
            <person name="Ament-velasquez S.L."/>
            <person name="Kruys A."/>
            <person name="Hutchinson M.I."/>
            <person name="Powell A.J."/>
            <person name="Barry K."/>
            <person name="Miller A.N."/>
            <person name="Grigoriev I.V."/>
            <person name="Debuchy R."/>
            <person name="Gladieux P."/>
            <person name="Thoren M.H."/>
            <person name="Johannesson H."/>
        </authorList>
    </citation>
    <scope>NUCLEOTIDE SEQUENCE</scope>
    <source>
        <strain evidence="3">SMH2392-1A</strain>
    </source>
</reference>
<name>A0AA39ZQ37_9PEZI</name>
<comment type="caution">
    <text evidence="3">The sequence shown here is derived from an EMBL/GenBank/DDBJ whole genome shotgun (WGS) entry which is preliminary data.</text>
</comment>
<protein>
    <recommendedName>
        <fullName evidence="5">Extracellular serine-rich protein</fullName>
    </recommendedName>
</protein>
<gene>
    <name evidence="3" type="ORF">B0T26DRAFT_734022</name>
</gene>
<dbReference type="AlphaFoldDB" id="A0AA39ZQ37"/>
<feature type="compositionally biased region" description="Polar residues" evidence="1">
    <location>
        <begin position="213"/>
        <end position="229"/>
    </location>
</feature>
<dbReference type="InterPro" id="IPR008972">
    <property type="entry name" value="Cupredoxin"/>
</dbReference>
<feature type="region of interest" description="Disordered" evidence="1">
    <location>
        <begin position="199"/>
        <end position="229"/>
    </location>
</feature>
<evidence type="ECO:0000313" key="4">
    <source>
        <dbReference type="Proteomes" id="UP001172101"/>
    </source>
</evidence>
<feature type="signal peptide" evidence="2">
    <location>
        <begin position="1"/>
        <end position="21"/>
    </location>
</feature>
<dbReference type="PANTHER" id="PTHR34883">
    <property type="entry name" value="SERINE-RICH PROTEIN, PUTATIVE-RELATED-RELATED"/>
    <property type="match status" value="1"/>
</dbReference>
<dbReference type="PANTHER" id="PTHR34883:SF15">
    <property type="entry name" value="EXTRACELLULAR SERINE-RICH PROTEIN"/>
    <property type="match status" value="1"/>
</dbReference>
<dbReference type="CDD" id="cd00920">
    <property type="entry name" value="Cupredoxin"/>
    <property type="match status" value="1"/>
</dbReference>
<dbReference type="InterPro" id="IPR052953">
    <property type="entry name" value="Ser-rich/MCO-related"/>
</dbReference>
<dbReference type="GeneID" id="85326444"/>
<proteinExistence type="predicted"/>
<evidence type="ECO:0000313" key="3">
    <source>
        <dbReference type="EMBL" id="KAK0701605.1"/>
    </source>
</evidence>
<feature type="chain" id="PRO_5041352994" description="Extracellular serine-rich protein" evidence="2">
    <location>
        <begin position="22"/>
        <end position="259"/>
    </location>
</feature>
<keyword evidence="2" id="KW-0732">Signal</keyword>
<sequence length="259" mass="26706">MASIGSRIILLFLACCHLASAKTIPIKAVGLKFDPELVSAAVGDILEFHFFPINHSVVMGDFNSPCVPVKTGGFFSGFLYVASGESPDIFRVTVNNTDPMVYYCSQNLHQHCTNGMVGVVNTNNATLQMYKAGARGIETAVSPAQVFGGDLIASGQAETLSTTATMTGTLISTATGMLISTATATTTIATGSEMTTADCTSMSHTPHTPHTPQASQVPQVPQGGSNVTTVPTSDASIDAMGISAAVAGVLALGLAWLMA</sequence>
<evidence type="ECO:0000256" key="1">
    <source>
        <dbReference type="SAM" id="MobiDB-lite"/>
    </source>
</evidence>
<dbReference type="RefSeq" id="XP_060289269.1">
    <property type="nucleotide sequence ID" value="XM_060443174.1"/>
</dbReference>
<evidence type="ECO:0008006" key="5">
    <source>
        <dbReference type="Google" id="ProtNLM"/>
    </source>
</evidence>
<keyword evidence="4" id="KW-1185">Reference proteome</keyword>
<dbReference type="SUPFAM" id="SSF49503">
    <property type="entry name" value="Cupredoxins"/>
    <property type="match status" value="1"/>
</dbReference>
<evidence type="ECO:0000256" key="2">
    <source>
        <dbReference type="SAM" id="SignalP"/>
    </source>
</evidence>
<dbReference type="EMBL" id="JAUIRO010000009">
    <property type="protein sequence ID" value="KAK0701605.1"/>
    <property type="molecule type" value="Genomic_DNA"/>
</dbReference>
<dbReference type="Gene3D" id="2.60.40.420">
    <property type="entry name" value="Cupredoxins - blue copper proteins"/>
    <property type="match status" value="1"/>
</dbReference>
<dbReference type="Proteomes" id="UP001172101">
    <property type="component" value="Unassembled WGS sequence"/>
</dbReference>
<organism evidence="3 4">
    <name type="scientific">Lasiosphaeria miniovina</name>
    <dbReference type="NCBI Taxonomy" id="1954250"/>
    <lineage>
        <taxon>Eukaryota</taxon>
        <taxon>Fungi</taxon>
        <taxon>Dikarya</taxon>
        <taxon>Ascomycota</taxon>
        <taxon>Pezizomycotina</taxon>
        <taxon>Sordariomycetes</taxon>
        <taxon>Sordariomycetidae</taxon>
        <taxon>Sordariales</taxon>
        <taxon>Lasiosphaeriaceae</taxon>
        <taxon>Lasiosphaeria</taxon>
    </lineage>
</organism>
<accession>A0AA39ZQ37</accession>